<proteinExistence type="inferred from homology"/>
<sequence length="395" mass="42278">MSDAWDGLLARWRAGAAERERERDLPFAAVDELRAQRFGALRLPRTVGGAEASLVDVLARVVELAEVDSNLAHIWRGHIAFVEQLRWDGWHTEAAARWLPRLAAGDVVGNAFSERQETAQLTTRLTDTGHDGLRVTGTKHYTTGSLYADWVHVAAVDASGERVALAVRSDAPGVSIVDDWDGFGQPLTASGTTILDAVAVDPGDVFPLGGHDEDRHRVIGGVYQLTLLAVIAGIARRAVADTVAFVRPRRRTFGFAGETRPVDDPLVQVVVGEISAAASAARRIVLSVAADLDAAAADHDGAALRDIELDVYRAQQTVIELVLAATSRLFEVGGASATSRTLGLDRHWRNVRTIASHNPVLQRVRAVGRFELDGTLPAWQAPGAPTGSLATGSVT</sequence>
<feature type="domain" description="Acyl-CoA dehydrogenase C-terminal" evidence="4">
    <location>
        <begin position="227"/>
        <end position="358"/>
    </location>
</feature>
<dbReference type="Pfam" id="PF08028">
    <property type="entry name" value="Acyl-CoA_dh_2"/>
    <property type="match status" value="1"/>
</dbReference>
<dbReference type="PANTHER" id="PTHR48083:SF19">
    <property type="entry name" value="FLAVIN-DEPENDENT MONOOXYGENASE, OXYGENASE SUBUNIT HSAA"/>
    <property type="match status" value="1"/>
</dbReference>
<keyword evidence="6" id="KW-1185">Reference proteome</keyword>
<comment type="similarity">
    <text evidence="2">Belongs to the HpaH/HsaA monooxygenase family.</text>
</comment>
<dbReference type="InterPro" id="IPR009100">
    <property type="entry name" value="AcylCoA_DH/oxidase_NM_dom_sf"/>
</dbReference>
<evidence type="ECO:0000259" key="4">
    <source>
        <dbReference type="Pfam" id="PF08028"/>
    </source>
</evidence>
<dbReference type="PANTHER" id="PTHR48083">
    <property type="entry name" value="MEDIUM-CHAIN SPECIFIC ACYL-COA DEHYDROGENASE, MITOCHONDRIAL-RELATED"/>
    <property type="match status" value="1"/>
</dbReference>
<protein>
    <submittedName>
        <fullName evidence="5">Acyl-CoA dehydrogenase family protein</fullName>
    </submittedName>
</protein>
<gene>
    <name evidence="5" type="ORF">GCM10009862_21920</name>
</gene>
<feature type="domain" description="Acyl-CoA dehydrogenase/oxidase N-terminal" evidence="3">
    <location>
        <begin position="15"/>
        <end position="106"/>
    </location>
</feature>
<dbReference type="Proteomes" id="UP001500274">
    <property type="component" value="Unassembled WGS sequence"/>
</dbReference>
<dbReference type="InterPro" id="IPR036250">
    <property type="entry name" value="AcylCo_DH-like_C"/>
</dbReference>
<evidence type="ECO:0000256" key="1">
    <source>
        <dbReference type="ARBA" id="ARBA00023002"/>
    </source>
</evidence>
<evidence type="ECO:0000313" key="5">
    <source>
        <dbReference type="EMBL" id="GAA2582442.1"/>
    </source>
</evidence>
<evidence type="ECO:0000259" key="3">
    <source>
        <dbReference type="Pfam" id="PF02771"/>
    </source>
</evidence>
<dbReference type="InterPro" id="IPR050741">
    <property type="entry name" value="Acyl-CoA_dehydrogenase"/>
</dbReference>
<dbReference type="Gene3D" id="1.10.540.10">
    <property type="entry name" value="Acyl-CoA dehydrogenase/oxidase, N-terminal domain"/>
    <property type="match status" value="1"/>
</dbReference>
<keyword evidence="1" id="KW-0560">Oxidoreductase</keyword>
<dbReference type="SUPFAM" id="SSF56645">
    <property type="entry name" value="Acyl-CoA dehydrogenase NM domain-like"/>
    <property type="match status" value="1"/>
</dbReference>
<comment type="caution">
    <text evidence="5">The sequence shown here is derived from an EMBL/GenBank/DDBJ whole genome shotgun (WGS) entry which is preliminary data.</text>
</comment>
<evidence type="ECO:0000313" key="6">
    <source>
        <dbReference type="Proteomes" id="UP001500274"/>
    </source>
</evidence>
<organism evidence="5 6">
    <name type="scientific">Microbacterium binotii</name>
    <dbReference type="NCBI Taxonomy" id="462710"/>
    <lineage>
        <taxon>Bacteria</taxon>
        <taxon>Bacillati</taxon>
        <taxon>Actinomycetota</taxon>
        <taxon>Actinomycetes</taxon>
        <taxon>Micrococcales</taxon>
        <taxon>Microbacteriaceae</taxon>
        <taxon>Microbacterium</taxon>
    </lineage>
</organism>
<dbReference type="Pfam" id="PF02771">
    <property type="entry name" value="Acyl-CoA_dh_N"/>
    <property type="match status" value="1"/>
</dbReference>
<evidence type="ECO:0000256" key="2">
    <source>
        <dbReference type="ARBA" id="ARBA00049661"/>
    </source>
</evidence>
<accession>A0ABN3PF11</accession>
<dbReference type="EMBL" id="BAAARI010000014">
    <property type="protein sequence ID" value="GAA2582442.1"/>
    <property type="molecule type" value="Genomic_DNA"/>
</dbReference>
<dbReference type="PIRSF" id="PIRSF016578">
    <property type="entry name" value="HsaA"/>
    <property type="match status" value="1"/>
</dbReference>
<dbReference type="RefSeq" id="WP_344229442.1">
    <property type="nucleotide sequence ID" value="NZ_BAAARI010000014.1"/>
</dbReference>
<dbReference type="SUPFAM" id="SSF47203">
    <property type="entry name" value="Acyl-CoA dehydrogenase C-terminal domain-like"/>
    <property type="match status" value="1"/>
</dbReference>
<dbReference type="InterPro" id="IPR013786">
    <property type="entry name" value="AcylCoA_DH/ox_N"/>
</dbReference>
<reference evidence="5 6" key="1">
    <citation type="journal article" date="2019" name="Int. J. Syst. Evol. Microbiol.">
        <title>The Global Catalogue of Microorganisms (GCM) 10K type strain sequencing project: providing services to taxonomists for standard genome sequencing and annotation.</title>
        <authorList>
            <consortium name="The Broad Institute Genomics Platform"/>
            <consortium name="The Broad Institute Genome Sequencing Center for Infectious Disease"/>
            <person name="Wu L."/>
            <person name="Ma J."/>
        </authorList>
    </citation>
    <scope>NUCLEOTIDE SEQUENCE [LARGE SCALE GENOMIC DNA]</scope>
    <source>
        <strain evidence="5 6">JCM 16365</strain>
    </source>
</reference>
<dbReference type="InterPro" id="IPR013107">
    <property type="entry name" value="Acyl-CoA_DH_C"/>
</dbReference>
<name>A0ABN3PF11_9MICO</name>
<dbReference type="Gene3D" id="1.20.140.10">
    <property type="entry name" value="Butyryl-CoA Dehydrogenase, subunit A, domain 3"/>
    <property type="match status" value="1"/>
</dbReference>
<dbReference type="InterPro" id="IPR046373">
    <property type="entry name" value="Acyl-CoA_Oxase/DH_mid-dom_sf"/>
</dbReference>
<dbReference type="InterPro" id="IPR037069">
    <property type="entry name" value="AcylCoA_DH/ox_N_sf"/>
</dbReference>
<dbReference type="Gene3D" id="2.40.110.10">
    <property type="entry name" value="Butyryl-CoA Dehydrogenase, subunit A, domain 2"/>
    <property type="match status" value="1"/>
</dbReference>